<proteinExistence type="predicted"/>
<dbReference type="EMBL" id="JAUGQQ010000005">
    <property type="protein sequence ID" value="MDN3724663.1"/>
    <property type="molecule type" value="Genomic_DNA"/>
</dbReference>
<name>A0ABT8DI37_9FLAO</name>
<organism evidence="2 3">
    <name type="scientific">Aequorivita aurantiaca</name>
    <dbReference type="NCBI Taxonomy" id="3053356"/>
    <lineage>
        <taxon>Bacteria</taxon>
        <taxon>Pseudomonadati</taxon>
        <taxon>Bacteroidota</taxon>
        <taxon>Flavobacteriia</taxon>
        <taxon>Flavobacteriales</taxon>
        <taxon>Flavobacteriaceae</taxon>
        <taxon>Aequorivita</taxon>
    </lineage>
</organism>
<evidence type="ECO:0000259" key="1">
    <source>
        <dbReference type="Pfam" id="PF08818"/>
    </source>
</evidence>
<comment type="caution">
    <text evidence="2">The sequence shown here is derived from an EMBL/GenBank/DDBJ whole genome shotgun (WGS) entry which is preliminary data.</text>
</comment>
<dbReference type="Pfam" id="PF08818">
    <property type="entry name" value="DUF1801"/>
    <property type="match status" value="1"/>
</dbReference>
<sequence>MQSAATTPNQYIAELPHDRKEAMQKLRETILLNLPKGFEETMQYGMLSYVVPHNIYPDGYHCKPSDALPFVSIASQKNNISLYHSGIYADPELLEWFKAEYPKHAKGKLDMGKSCIRFKNVDNIPFELVGQLTTKISVAQWIEIYERVLKKQ</sequence>
<evidence type="ECO:0000313" key="2">
    <source>
        <dbReference type="EMBL" id="MDN3724663.1"/>
    </source>
</evidence>
<dbReference type="InterPro" id="IPR014922">
    <property type="entry name" value="YdhG-like"/>
</dbReference>
<accession>A0ABT8DI37</accession>
<keyword evidence="3" id="KW-1185">Reference proteome</keyword>
<feature type="domain" description="YdhG-like" evidence="1">
    <location>
        <begin position="19"/>
        <end position="133"/>
    </location>
</feature>
<evidence type="ECO:0000313" key="3">
    <source>
        <dbReference type="Proteomes" id="UP001244787"/>
    </source>
</evidence>
<gene>
    <name evidence="2" type="ORF">QRD02_09725</name>
</gene>
<dbReference type="RefSeq" id="WP_290254751.1">
    <property type="nucleotide sequence ID" value="NZ_JAUGQQ010000005.1"/>
</dbReference>
<dbReference type="Proteomes" id="UP001244787">
    <property type="component" value="Unassembled WGS sequence"/>
</dbReference>
<dbReference type="Gene3D" id="3.90.1150.200">
    <property type="match status" value="1"/>
</dbReference>
<protein>
    <submittedName>
        <fullName evidence="2">DUF1801 domain-containing protein</fullName>
    </submittedName>
</protein>
<reference evidence="2 3" key="1">
    <citation type="submission" date="2023-06" db="EMBL/GenBank/DDBJ databases">
        <authorList>
            <person name="Ye Y.-Q."/>
            <person name="Du Z.-J."/>
        </authorList>
    </citation>
    <scope>NUCLEOTIDE SEQUENCE [LARGE SCALE GENOMIC DNA]</scope>
    <source>
        <strain evidence="2 3">SDUM287046</strain>
    </source>
</reference>
<dbReference type="SUPFAM" id="SSF159888">
    <property type="entry name" value="YdhG-like"/>
    <property type="match status" value="1"/>
</dbReference>